<dbReference type="Proteomes" id="UP000532010">
    <property type="component" value="Unassembled WGS sequence"/>
</dbReference>
<dbReference type="PRINTS" id="PR00313">
    <property type="entry name" value="CABNDNGRPT"/>
</dbReference>
<dbReference type="Gene3D" id="2.150.10.10">
    <property type="entry name" value="Serralysin-like metalloprotease, C-terminal"/>
    <property type="match status" value="1"/>
</dbReference>
<feature type="compositionally biased region" description="Polar residues" evidence="1">
    <location>
        <begin position="400"/>
        <end position="420"/>
    </location>
</feature>
<dbReference type="InterPro" id="IPR011049">
    <property type="entry name" value="Serralysin-like_metalloprot_C"/>
</dbReference>
<protein>
    <submittedName>
        <fullName evidence="2">Ca2+-binding RTX toxin-like protein</fullName>
    </submittedName>
</protein>
<sequence>MASSVPSYINFRSLGTSGHLTRYADGSFLTVWTEFSRNGDAYVYGKAFKADGTTLRDAFLIDHAPSSASASYSEITATTLSNGRAVVAWIKSDGTRSVVGKVLGADFSLSSGLLQLSQGVTSPDTPQVHALQNGGFNVLFRGPVVDQSGESVSGLWTHSLMVENGAWVTTEQAPLHAEPNDPSNATVVLRNGTHVAVLAEPEGGETQINVYIRNGDDWTGLGIDRVPNVTSGINPAISPIGTNTFVVAWEDVEGAGRIIRAQIVDVEGNIIGTANFTKPNGTLEGTPVIQQLEGGGFAIAFVVETNGDENLYTAAATANGTIIANTMPVGTNTAGDQWDPSLIPLSGHTYAVSWQSNGEAGGPQYIVEVIGVAGTPVTTPTIPNPNTNPNNPNDPNNPTQSTAWNGTSGNDAYTGTSASETLKGWGGRDIIDGAAGDDKLWGGLGNDSLKGGDGLDIFVFDTRANTKTNKDMIADFKAKDDTIWLDNKVFAKLGKAGSEKKPVQLKKDFFTIGSKAKDKNDYVIYDKSKGKLYYDADGSGKGKAVEFASLSKKLVMTHKDFFVI</sequence>
<feature type="region of interest" description="Disordered" evidence="1">
    <location>
        <begin position="377"/>
        <end position="420"/>
    </location>
</feature>
<feature type="compositionally biased region" description="Low complexity" evidence="1">
    <location>
        <begin position="377"/>
        <end position="399"/>
    </location>
</feature>
<name>A0A7W4VLP2_9HYPH</name>
<keyword evidence="3" id="KW-1185">Reference proteome</keyword>
<dbReference type="InterPro" id="IPR001343">
    <property type="entry name" value="Hemolysn_Ca-bd"/>
</dbReference>
<gene>
    <name evidence="2" type="ORF">FHR70_002089</name>
</gene>
<dbReference type="GO" id="GO:0005509">
    <property type="term" value="F:calcium ion binding"/>
    <property type="evidence" value="ECO:0007669"/>
    <property type="project" value="InterPro"/>
</dbReference>
<evidence type="ECO:0000256" key="1">
    <source>
        <dbReference type="SAM" id="MobiDB-lite"/>
    </source>
</evidence>
<dbReference type="InterPro" id="IPR018511">
    <property type="entry name" value="Hemolysin-typ_Ca-bd_CS"/>
</dbReference>
<dbReference type="PROSITE" id="PS00330">
    <property type="entry name" value="HEMOLYSIN_CALCIUM"/>
    <property type="match status" value="2"/>
</dbReference>
<dbReference type="AlphaFoldDB" id="A0A7W4VLP2"/>
<comment type="caution">
    <text evidence="2">The sequence shown here is derived from an EMBL/GenBank/DDBJ whole genome shotgun (WGS) entry which is preliminary data.</text>
</comment>
<dbReference type="Pfam" id="PF00353">
    <property type="entry name" value="HemolysinCabind"/>
    <property type="match status" value="1"/>
</dbReference>
<evidence type="ECO:0000313" key="3">
    <source>
        <dbReference type="Proteomes" id="UP000532010"/>
    </source>
</evidence>
<organism evidence="2 3">
    <name type="scientific">Microvirga lupini</name>
    <dbReference type="NCBI Taxonomy" id="420324"/>
    <lineage>
        <taxon>Bacteria</taxon>
        <taxon>Pseudomonadati</taxon>
        <taxon>Pseudomonadota</taxon>
        <taxon>Alphaproteobacteria</taxon>
        <taxon>Hyphomicrobiales</taxon>
        <taxon>Methylobacteriaceae</taxon>
        <taxon>Microvirga</taxon>
    </lineage>
</organism>
<reference evidence="2 3" key="1">
    <citation type="submission" date="2020-08" db="EMBL/GenBank/DDBJ databases">
        <title>The Agave Microbiome: Exploring the role of microbial communities in plant adaptations to desert environments.</title>
        <authorList>
            <person name="Partida-Martinez L.P."/>
        </authorList>
    </citation>
    <scope>NUCLEOTIDE SEQUENCE [LARGE SCALE GENOMIC DNA]</scope>
    <source>
        <strain evidence="2 3">AT3.9</strain>
    </source>
</reference>
<evidence type="ECO:0000313" key="2">
    <source>
        <dbReference type="EMBL" id="MBB3019035.1"/>
    </source>
</evidence>
<dbReference type="EMBL" id="JACHWB010000002">
    <property type="protein sequence ID" value="MBB3019035.1"/>
    <property type="molecule type" value="Genomic_DNA"/>
</dbReference>
<accession>A0A7W4VLP2</accession>
<dbReference type="RefSeq" id="WP_183449731.1">
    <property type="nucleotide sequence ID" value="NZ_JACHWB010000002.1"/>
</dbReference>
<dbReference type="SUPFAM" id="SSF51120">
    <property type="entry name" value="beta-Roll"/>
    <property type="match status" value="1"/>
</dbReference>
<proteinExistence type="predicted"/>